<name>A0A5C6EWE0_9BACT</name>
<protein>
    <recommendedName>
        <fullName evidence="3">Knr4/Smi1-like domain-containing protein</fullName>
    </recommendedName>
</protein>
<keyword evidence="2" id="KW-1185">Reference proteome</keyword>
<organism evidence="1 2">
    <name type="scientific">Rubripirellula reticaptiva</name>
    <dbReference type="NCBI Taxonomy" id="2528013"/>
    <lineage>
        <taxon>Bacteria</taxon>
        <taxon>Pseudomonadati</taxon>
        <taxon>Planctomycetota</taxon>
        <taxon>Planctomycetia</taxon>
        <taxon>Pirellulales</taxon>
        <taxon>Pirellulaceae</taxon>
        <taxon>Rubripirellula</taxon>
    </lineage>
</organism>
<dbReference type="AlphaFoldDB" id="A0A5C6EWE0"/>
<gene>
    <name evidence="1" type="ORF">Poly59_31440</name>
</gene>
<dbReference type="OrthoDB" id="9933367at2"/>
<accession>A0A5C6EWE0</accession>
<reference evidence="1 2" key="1">
    <citation type="submission" date="2019-02" db="EMBL/GenBank/DDBJ databases">
        <title>Deep-cultivation of Planctomycetes and their phenomic and genomic characterization uncovers novel biology.</title>
        <authorList>
            <person name="Wiegand S."/>
            <person name="Jogler M."/>
            <person name="Boedeker C."/>
            <person name="Pinto D."/>
            <person name="Vollmers J."/>
            <person name="Rivas-Marin E."/>
            <person name="Kohn T."/>
            <person name="Peeters S.H."/>
            <person name="Heuer A."/>
            <person name="Rast P."/>
            <person name="Oberbeckmann S."/>
            <person name="Bunk B."/>
            <person name="Jeske O."/>
            <person name="Meyerdierks A."/>
            <person name="Storesund J.E."/>
            <person name="Kallscheuer N."/>
            <person name="Luecker S."/>
            <person name="Lage O.M."/>
            <person name="Pohl T."/>
            <person name="Merkel B.J."/>
            <person name="Hornburger P."/>
            <person name="Mueller R.-W."/>
            <person name="Bruemmer F."/>
            <person name="Labrenz M."/>
            <person name="Spormann A.M."/>
            <person name="Op Den Camp H."/>
            <person name="Overmann J."/>
            <person name="Amann R."/>
            <person name="Jetten M.S.M."/>
            <person name="Mascher T."/>
            <person name="Medema M.H."/>
            <person name="Devos D.P."/>
            <person name="Kaster A.-K."/>
            <person name="Ovreas L."/>
            <person name="Rohde M."/>
            <person name="Galperin M.Y."/>
            <person name="Jogler C."/>
        </authorList>
    </citation>
    <scope>NUCLEOTIDE SEQUENCE [LARGE SCALE GENOMIC DNA]</scope>
    <source>
        <strain evidence="1 2">Poly59</strain>
    </source>
</reference>
<sequence length="170" mass="19487">MQTSVASNLLHHLADDSAEIGHASVDDKAWLEELPLPLELKRTLQWHWPTESTQIGPIVFEPVSGIRSYPWTPALLRHQQIPIGFGPNGDAFVCDFATDECNVGFVTHEEYDGASNSRPFYQPTFRTLESYLHLVDMERYVPCDYYDARDFAEFLEAESNHSPFFRHKKA</sequence>
<dbReference type="Proteomes" id="UP000317977">
    <property type="component" value="Unassembled WGS sequence"/>
</dbReference>
<evidence type="ECO:0008006" key="3">
    <source>
        <dbReference type="Google" id="ProtNLM"/>
    </source>
</evidence>
<proteinExistence type="predicted"/>
<evidence type="ECO:0000313" key="1">
    <source>
        <dbReference type="EMBL" id="TWU51551.1"/>
    </source>
</evidence>
<comment type="caution">
    <text evidence="1">The sequence shown here is derived from an EMBL/GenBank/DDBJ whole genome shotgun (WGS) entry which is preliminary data.</text>
</comment>
<evidence type="ECO:0000313" key="2">
    <source>
        <dbReference type="Proteomes" id="UP000317977"/>
    </source>
</evidence>
<dbReference type="EMBL" id="SJPX01000003">
    <property type="protein sequence ID" value="TWU51551.1"/>
    <property type="molecule type" value="Genomic_DNA"/>
</dbReference>